<name>A0A345T197_9ACTN</name>
<feature type="compositionally biased region" description="Low complexity" evidence="1">
    <location>
        <begin position="454"/>
        <end position="469"/>
    </location>
</feature>
<dbReference type="OrthoDB" id="3264463at2"/>
<feature type="region of interest" description="Disordered" evidence="1">
    <location>
        <begin position="427"/>
        <end position="469"/>
    </location>
</feature>
<keyword evidence="3" id="KW-1185">Reference proteome</keyword>
<dbReference type="Pfam" id="PF13830">
    <property type="entry name" value="DUF4192"/>
    <property type="match status" value="1"/>
</dbReference>
<gene>
    <name evidence="2" type="ORF">C7M71_022460</name>
</gene>
<dbReference type="AlphaFoldDB" id="A0A345T197"/>
<feature type="region of interest" description="Disordered" evidence="1">
    <location>
        <begin position="25"/>
        <end position="82"/>
    </location>
</feature>
<dbReference type="EMBL" id="CP031264">
    <property type="protein sequence ID" value="AXI79752.1"/>
    <property type="molecule type" value="Genomic_DNA"/>
</dbReference>
<sequence length="469" mass="50715">MAPYNPAAPTSRQWRPAALCRIDPAEPPGQIGSLVREGGYPHPACRPQTNRTRPGRVRPPGTVLAMNDDRGAQPPSPPADQPLVKMRGPADMAEMLPYLLGFHPDDSIVVLGLQGPGLHQGGTVRVDIPIEPRWKQTAADTARLLVRLSEERDCKPTAVVLYLCRDPGPDQDGRAVAAQLRPLAERLAAEFRDHGLAVKESLCVSDGRWWSYACRQPECCDPAGTPLRRDDDVGPVAAAATYAGLAVRGSRREIAAAMEPIGPPDDEAQRQAFDRIVPRLARVLARSGGTDEVRERTGELLDAAMERFRAGADRLEDEEAARLLLGLRDRRARDRAAEFAEPSDLVPAQRLWRFLARRCVAPYRVHAAAPLTLLAWTAWLADDTPTTRVALSRALEADPGYTLAQLIYDSLNGGLRPDGLLATVREERAKRLAGRGGPAPGRPRGGSGSRSDSRSGPAERGGRPAAGAV</sequence>
<dbReference type="Proteomes" id="UP000249340">
    <property type="component" value="Chromosome"/>
</dbReference>
<dbReference type="KEGG" id="stri:C7M71_022460"/>
<evidence type="ECO:0000256" key="1">
    <source>
        <dbReference type="SAM" id="MobiDB-lite"/>
    </source>
</evidence>
<proteinExistence type="predicted"/>
<protein>
    <submittedName>
        <fullName evidence="2">DUF4192 domain-containing protein</fullName>
    </submittedName>
</protein>
<evidence type="ECO:0000313" key="3">
    <source>
        <dbReference type="Proteomes" id="UP000249340"/>
    </source>
</evidence>
<accession>A0A345T197</accession>
<feature type="compositionally biased region" description="Gly residues" evidence="1">
    <location>
        <begin position="434"/>
        <end position="448"/>
    </location>
</feature>
<evidence type="ECO:0000313" key="2">
    <source>
        <dbReference type="EMBL" id="AXI79752.1"/>
    </source>
</evidence>
<dbReference type="InterPro" id="IPR025447">
    <property type="entry name" value="DUF4192"/>
</dbReference>
<reference evidence="3" key="1">
    <citation type="submission" date="2018-07" db="EMBL/GenBank/DDBJ databases">
        <title>Streptacidiphilus bronchialis DSM 106435 chromosome.</title>
        <authorList>
            <person name="Batra D."/>
            <person name="Gulvik C.A."/>
        </authorList>
    </citation>
    <scope>NUCLEOTIDE SEQUENCE [LARGE SCALE GENOMIC DNA]</scope>
    <source>
        <strain evidence="3">DSM 106435</strain>
    </source>
</reference>
<organism evidence="2 3">
    <name type="scientific">Peterkaempfera bronchialis</name>
    <dbReference type="NCBI Taxonomy" id="2126346"/>
    <lineage>
        <taxon>Bacteria</taxon>
        <taxon>Bacillati</taxon>
        <taxon>Actinomycetota</taxon>
        <taxon>Actinomycetes</taxon>
        <taxon>Kitasatosporales</taxon>
        <taxon>Streptomycetaceae</taxon>
        <taxon>Peterkaempfera</taxon>
    </lineage>
</organism>